<keyword evidence="6" id="KW-1185">Reference proteome</keyword>
<dbReference type="EMBL" id="SPUK01000006">
    <property type="protein sequence ID" value="TQV96690.1"/>
    <property type="molecule type" value="Genomic_DNA"/>
</dbReference>
<keyword evidence="2" id="KW-0012">Acyltransferase</keyword>
<evidence type="ECO:0000259" key="4">
    <source>
        <dbReference type="Pfam" id="PF13302"/>
    </source>
</evidence>
<dbReference type="GO" id="GO:0016747">
    <property type="term" value="F:acyltransferase activity, transferring groups other than amino-acyl groups"/>
    <property type="evidence" value="ECO:0007669"/>
    <property type="project" value="InterPro"/>
</dbReference>
<gene>
    <name evidence="5" type="ORF">IF1G_05273</name>
</gene>
<evidence type="ECO:0000256" key="3">
    <source>
        <dbReference type="ARBA" id="ARBA00038502"/>
    </source>
</evidence>
<organism evidence="5 6">
    <name type="scientific">Cordyceps javanica</name>
    <dbReference type="NCBI Taxonomy" id="43265"/>
    <lineage>
        <taxon>Eukaryota</taxon>
        <taxon>Fungi</taxon>
        <taxon>Dikarya</taxon>
        <taxon>Ascomycota</taxon>
        <taxon>Pezizomycotina</taxon>
        <taxon>Sordariomycetes</taxon>
        <taxon>Hypocreomycetidae</taxon>
        <taxon>Hypocreales</taxon>
        <taxon>Cordycipitaceae</taxon>
        <taxon>Cordyceps</taxon>
    </lineage>
</organism>
<dbReference type="Proteomes" id="UP000315783">
    <property type="component" value="Unassembled WGS sequence"/>
</dbReference>
<dbReference type="STRING" id="43265.A0A545V4Q0"/>
<evidence type="ECO:0000256" key="2">
    <source>
        <dbReference type="ARBA" id="ARBA00023315"/>
    </source>
</evidence>
<comment type="caution">
    <text evidence="5">The sequence shown here is derived from an EMBL/GenBank/DDBJ whole genome shotgun (WGS) entry which is preliminary data.</text>
</comment>
<dbReference type="PANTHER" id="PTHR43792:SF8">
    <property type="entry name" value="[RIBOSOMAL PROTEIN US5]-ALANINE N-ACETYLTRANSFERASE"/>
    <property type="match status" value="1"/>
</dbReference>
<evidence type="ECO:0000256" key="1">
    <source>
        <dbReference type="ARBA" id="ARBA00022679"/>
    </source>
</evidence>
<name>A0A545V4Q0_9HYPO</name>
<dbReference type="PANTHER" id="PTHR43792">
    <property type="entry name" value="GNAT FAMILY, PUTATIVE (AFU_ORTHOLOGUE AFUA_3G00765)-RELATED-RELATED"/>
    <property type="match status" value="1"/>
</dbReference>
<dbReference type="SUPFAM" id="SSF55729">
    <property type="entry name" value="Acyl-CoA N-acyltransferases (Nat)"/>
    <property type="match status" value="1"/>
</dbReference>
<protein>
    <submittedName>
        <fullName evidence="5">Acetyltransferase</fullName>
    </submittedName>
</protein>
<dbReference type="OrthoDB" id="630895at2759"/>
<comment type="similarity">
    <text evidence="3">Belongs to the acetyltransferase family. RimJ subfamily.</text>
</comment>
<evidence type="ECO:0000313" key="6">
    <source>
        <dbReference type="Proteomes" id="UP000315783"/>
    </source>
</evidence>
<dbReference type="InterPro" id="IPR000182">
    <property type="entry name" value="GNAT_dom"/>
</dbReference>
<sequence>MATPLHYLNSHKRPSTEAGAVLLETSRLIIRRFLTTDAPSLAVALNHKEVVVQLSDRFKHPYEESDAATAVEQSFPSEHDNQFSAAYPRSVAVCIKPDTVDNSSPEPWLIGSIIAHAGTGMAYRTWSIGYALTPEVWGKGYAAEAVTGFKDWLFDTWPRLARVEASVYSTNIASARVLLKAGFSEEGLRRACLEKNGVLIDTRQFAILRGGDC</sequence>
<reference evidence="5 6" key="1">
    <citation type="journal article" date="2019" name="Appl. Microbiol. Biotechnol.">
        <title>Genome sequence of Isaria javanica and comparative genome analysis insights into family S53 peptidase evolution in fungal entomopathogens.</title>
        <authorList>
            <person name="Lin R."/>
            <person name="Zhang X."/>
            <person name="Xin B."/>
            <person name="Zou M."/>
            <person name="Gao Y."/>
            <person name="Qin F."/>
            <person name="Hu Q."/>
            <person name="Xie B."/>
            <person name="Cheng X."/>
        </authorList>
    </citation>
    <scope>NUCLEOTIDE SEQUENCE [LARGE SCALE GENOMIC DNA]</scope>
    <source>
        <strain evidence="5 6">IJ1G</strain>
    </source>
</reference>
<dbReference type="InterPro" id="IPR051531">
    <property type="entry name" value="N-acetyltransferase"/>
</dbReference>
<accession>A0A545V4Q0</accession>
<dbReference type="InterPro" id="IPR016181">
    <property type="entry name" value="Acyl_CoA_acyltransferase"/>
</dbReference>
<evidence type="ECO:0000313" key="5">
    <source>
        <dbReference type="EMBL" id="TQV96690.1"/>
    </source>
</evidence>
<dbReference type="Pfam" id="PF13302">
    <property type="entry name" value="Acetyltransf_3"/>
    <property type="match status" value="1"/>
</dbReference>
<dbReference type="AlphaFoldDB" id="A0A545V4Q0"/>
<keyword evidence="1 5" id="KW-0808">Transferase</keyword>
<proteinExistence type="inferred from homology"/>
<feature type="domain" description="N-acetyltransferase" evidence="4">
    <location>
        <begin position="27"/>
        <end position="183"/>
    </location>
</feature>
<dbReference type="Gene3D" id="3.40.630.30">
    <property type="match status" value="1"/>
</dbReference>